<feature type="region of interest" description="Disordered" evidence="6">
    <location>
        <begin position="37"/>
        <end position="70"/>
    </location>
</feature>
<dbReference type="Proteomes" id="UP001178507">
    <property type="component" value="Unassembled WGS sequence"/>
</dbReference>
<dbReference type="InterPro" id="IPR011990">
    <property type="entry name" value="TPR-like_helical_dom_sf"/>
</dbReference>
<comment type="catalytic activity">
    <reaction evidence="1">
        <text>[protein]-peptidylproline (omega=180) = [protein]-peptidylproline (omega=0)</text>
        <dbReference type="Rhea" id="RHEA:16237"/>
        <dbReference type="Rhea" id="RHEA-COMP:10747"/>
        <dbReference type="Rhea" id="RHEA-COMP:10748"/>
        <dbReference type="ChEBI" id="CHEBI:83833"/>
        <dbReference type="ChEBI" id="CHEBI:83834"/>
        <dbReference type="EC" id="5.2.1.8"/>
    </reaction>
</comment>
<dbReference type="InterPro" id="IPR019734">
    <property type="entry name" value="TPR_rpt"/>
</dbReference>
<gene>
    <name evidence="7" type="ORF">EVOR1521_LOCUS1513</name>
</gene>
<evidence type="ECO:0000256" key="3">
    <source>
        <dbReference type="ARBA" id="ARBA00023110"/>
    </source>
</evidence>
<protein>
    <recommendedName>
        <fullName evidence="2">peptidylprolyl isomerase</fullName>
        <ecNumber evidence="2">5.2.1.8</ecNumber>
    </recommendedName>
</protein>
<evidence type="ECO:0000256" key="6">
    <source>
        <dbReference type="SAM" id="MobiDB-lite"/>
    </source>
</evidence>
<accession>A0AA36MGI6</accession>
<dbReference type="AlphaFoldDB" id="A0AA36MGI6"/>
<dbReference type="PROSITE" id="PS50005">
    <property type="entry name" value="TPR"/>
    <property type="match status" value="1"/>
</dbReference>
<reference evidence="7" key="1">
    <citation type="submission" date="2023-08" db="EMBL/GenBank/DDBJ databases">
        <authorList>
            <person name="Chen Y."/>
            <person name="Shah S."/>
            <person name="Dougan E. K."/>
            <person name="Thang M."/>
            <person name="Chan C."/>
        </authorList>
    </citation>
    <scope>NUCLEOTIDE SEQUENCE</scope>
</reference>
<sequence length="400" mass="44146">MWHGCVEAPSSSHTLRAVEGSAGRLFEDELERLRAGTRNSKHHADSEGSLQLAPLELRRNDPNVRIGQPPPDRLIREVKQKEKDIALVDISASQDGSLRKQILVPAAVDAPSVYHGATVRAQITAACKNSRSPESCLLHGPKEHIWSAACGARCQLVELTISSMKQLCATSCSAITYLFLSTPPQSHPIWSRGPRLGESCVASSGNAELYVDRALGIAGAHEEVEYSVVLKDISPPWPADCRPSALLLWADEQKQIATQMLQQDQVHLALLKFLMLHEMTNRTDTGQPNSHTELKALSRACRLNAAVCLGRLSQWRRVCEICSDVLAEDPCNQKALYRRGQASLRMGLAPAAQEDFAKALQVDPDSKEIQRQVSYCEKLLTLPIDKTKRGERSKVDNKWA</sequence>
<comment type="caution">
    <text evidence="7">The sequence shown here is derived from an EMBL/GenBank/DDBJ whole genome shotgun (WGS) entry which is preliminary data.</text>
</comment>
<evidence type="ECO:0000256" key="1">
    <source>
        <dbReference type="ARBA" id="ARBA00000971"/>
    </source>
</evidence>
<organism evidence="7 8">
    <name type="scientific">Effrenium voratum</name>
    <dbReference type="NCBI Taxonomy" id="2562239"/>
    <lineage>
        <taxon>Eukaryota</taxon>
        <taxon>Sar</taxon>
        <taxon>Alveolata</taxon>
        <taxon>Dinophyceae</taxon>
        <taxon>Suessiales</taxon>
        <taxon>Symbiodiniaceae</taxon>
        <taxon>Effrenium</taxon>
    </lineage>
</organism>
<evidence type="ECO:0000256" key="4">
    <source>
        <dbReference type="ARBA" id="ARBA00023235"/>
    </source>
</evidence>
<evidence type="ECO:0000313" key="8">
    <source>
        <dbReference type="Proteomes" id="UP001178507"/>
    </source>
</evidence>
<dbReference type="EC" id="5.2.1.8" evidence="2"/>
<dbReference type="GO" id="GO:0003755">
    <property type="term" value="F:peptidyl-prolyl cis-trans isomerase activity"/>
    <property type="evidence" value="ECO:0007669"/>
    <property type="project" value="UniProtKB-EC"/>
</dbReference>
<keyword evidence="8" id="KW-1185">Reference proteome</keyword>
<evidence type="ECO:0000256" key="5">
    <source>
        <dbReference type="PROSITE-ProRule" id="PRU00339"/>
    </source>
</evidence>
<dbReference type="Gene3D" id="1.25.40.10">
    <property type="entry name" value="Tetratricopeptide repeat domain"/>
    <property type="match status" value="1"/>
</dbReference>
<evidence type="ECO:0000313" key="7">
    <source>
        <dbReference type="EMBL" id="CAJ1371114.1"/>
    </source>
</evidence>
<keyword evidence="5" id="KW-0802">TPR repeat</keyword>
<keyword evidence="4" id="KW-0413">Isomerase</keyword>
<dbReference type="EMBL" id="CAUJNA010000057">
    <property type="protein sequence ID" value="CAJ1371114.1"/>
    <property type="molecule type" value="Genomic_DNA"/>
</dbReference>
<proteinExistence type="predicted"/>
<evidence type="ECO:0000256" key="2">
    <source>
        <dbReference type="ARBA" id="ARBA00013194"/>
    </source>
</evidence>
<name>A0AA36MGI6_9DINO</name>
<dbReference type="InterPro" id="IPR050754">
    <property type="entry name" value="FKBP4/5/8-like"/>
</dbReference>
<dbReference type="SUPFAM" id="SSF48452">
    <property type="entry name" value="TPR-like"/>
    <property type="match status" value="1"/>
</dbReference>
<keyword evidence="3" id="KW-0697">Rotamase</keyword>
<feature type="repeat" description="TPR" evidence="5">
    <location>
        <begin position="333"/>
        <end position="366"/>
    </location>
</feature>
<dbReference type="PANTHER" id="PTHR46512">
    <property type="entry name" value="PEPTIDYLPROLYL ISOMERASE"/>
    <property type="match status" value="1"/>
</dbReference>
<dbReference type="PANTHER" id="PTHR46512:SF9">
    <property type="entry name" value="PEPTIDYLPROLYL ISOMERASE"/>
    <property type="match status" value="1"/>
</dbReference>